<evidence type="ECO:0000313" key="1">
    <source>
        <dbReference type="EMBL" id="PNR52656.1"/>
    </source>
</evidence>
<protein>
    <submittedName>
        <fullName evidence="1 2">Uncharacterized protein</fullName>
    </submittedName>
</protein>
<reference evidence="2" key="3">
    <citation type="submission" date="2020-12" db="UniProtKB">
        <authorList>
            <consortium name="EnsemblPlants"/>
        </authorList>
    </citation>
    <scope>IDENTIFICATION</scope>
</reference>
<organism evidence="1">
    <name type="scientific">Physcomitrium patens</name>
    <name type="common">Spreading-leaved earth moss</name>
    <name type="synonym">Physcomitrella patens</name>
    <dbReference type="NCBI Taxonomy" id="3218"/>
    <lineage>
        <taxon>Eukaryota</taxon>
        <taxon>Viridiplantae</taxon>
        <taxon>Streptophyta</taxon>
        <taxon>Embryophyta</taxon>
        <taxon>Bryophyta</taxon>
        <taxon>Bryophytina</taxon>
        <taxon>Bryopsida</taxon>
        <taxon>Funariidae</taxon>
        <taxon>Funariales</taxon>
        <taxon>Funariaceae</taxon>
        <taxon>Physcomitrium</taxon>
    </lineage>
</organism>
<proteinExistence type="predicted"/>
<evidence type="ECO:0000313" key="2">
    <source>
        <dbReference type="EnsemblPlants" id="Pp3c6_16340V3.1"/>
    </source>
</evidence>
<gene>
    <name evidence="1" type="ORF">PHYPA_009030</name>
</gene>
<sequence>MNSYSLVIYPMPRVISNSKEEKCGGAANAWEIHSICHIDG</sequence>
<dbReference type="EnsemblPlants" id="Pp3c6_16340V3.1">
    <property type="protein sequence ID" value="Pp3c6_16340V3.1"/>
    <property type="gene ID" value="Pp3c6_16340"/>
</dbReference>
<name>A0A2K1KFU4_PHYPA</name>
<accession>A0A2K1KFU4</accession>
<keyword evidence="3" id="KW-1185">Reference proteome</keyword>
<reference evidence="1 3" key="2">
    <citation type="journal article" date="2018" name="Plant J.">
        <title>The Physcomitrella patens chromosome-scale assembly reveals moss genome structure and evolution.</title>
        <authorList>
            <person name="Lang D."/>
            <person name="Ullrich K.K."/>
            <person name="Murat F."/>
            <person name="Fuchs J."/>
            <person name="Jenkins J."/>
            <person name="Haas F.B."/>
            <person name="Piednoel M."/>
            <person name="Gundlach H."/>
            <person name="Van Bel M."/>
            <person name="Meyberg R."/>
            <person name="Vives C."/>
            <person name="Morata J."/>
            <person name="Symeonidi A."/>
            <person name="Hiss M."/>
            <person name="Muchero W."/>
            <person name="Kamisugi Y."/>
            <person name="Saleh O."/>
            <person name="Blanc G."/>
            <person name="Decker E.L."/>
            <person name="van Gessel N."/>
            <person name="Grimwood J."/>
            <person name="Hayes R.D."/>
            <person name="Graham S.W."/>
            <person name="Gunter L.E."/>
            <person name="McDaniel S.F."/>
            <person name="Hoernstein S.N.W."/>
            <person name="Larsson A."/>
            <person name="Li F.W."/>
            <person name="Perroud P.F."/>
            <person name="Phillips J."/>
            <person name="Ranjan P."/>
            <person name="Rokshar D.S."/>
            <person name="Rothfels C.J."/>
            <person name="Schneider L."/>
            <person name="Shu S."/>
            <person name="Stevenson D.W."/>
            <person name="Thummler F."/>
            <person name="Tillich M."/>
            <person name="Villarreal Aguilar J.C."/>
            <person name="Widiez T."/>
            <person name="Wong G.K."/>
            <person name="Wymore A."/>
            <person name="Zhang Y."/>
            <person name="Zimmer A.D."/>
            <person name="Quatrano R.S."/>
            <person name="Mayer K.F.X."/>
            <person name="Goodstein D."/>
            <person name="Casacuberta J.M."/>
            <person name="Vandepoele K."/>
            <person name="Reski R."/>
            <person name="Cuming A.C."/>
            <person name="Tuskan G.A."/>
            <person name="Maumus F."/>
            <person name="Salse J."/>
            <person name="Schmutz J."/>
            <person name="Rensing S.A."/>
        </authorList>
    </citation>
    <scope>NUCLEOTIDE SEQUENCE [LARGE SCALE GENOMIC DNA]</scope>
    <source>
        <strain evidence="2 3">cv. Gransden 2004</strain>
    </source>
</reference>
<dbReference type="InParanoid" id="A0A2K1KFU4"/>
<dbReference type="Gramene" id="Pp3c6_16340V3.1">
    <property type="protein sequence ID" value="Pp3c6_16340V3.1"/>
    <property type="gene ID" value="Pp3c6_16340"/>
</dbReference>
<evidence type="ECO:0000313" key="3">
    <source>
        <dbReference type="Proteomes" id="UP000006727"/>
    </source>
</evidence>
<dbReference type="Proteomes" id="UP000006727">
    <property type="component" value="Chromosome 6"/>
</dbReference>
<reference evidence="1 3" key="1">
    <citation type="journal article" date="2008" name="Science">
        <title>The Physcomitrella genome reveals evolutionary insights into the conquest of land by plants.</title>
        <authorList>
            <person name="Rensing S."/>
            <person name="Lang D."/>
            <person name="Zimmer A."/>
            <person name="Terry A."/>
            <person name="Salamov A."/>
            <person name="Shapiro H."/>
            <person name="Nishiyama T."/>
            <person name="Perroud P.-F."/>
            <person name="Lindquist E."/>
            <person name="Kamisugi Y."/>
            <person name="Tanahashi T."/>
            <person name="Sakakibara K."/>
            <person name="Fujita T."/>
            <person name="Oishi K."/>
            <person name="Shin-I T."/>
            <person name="Kuroki Y."/>
            <person name="Toyoda A."/>
            <person name="Suzuki Y."/>
            <person name="Hashimoto A."/>
            <person name="Yamaguchi K."/>
            <person name="Sugano A."/>
            <person name="Kohara Y."/>
            <person name="Fujiyama A."/>
            <person name="Anterola A."/>
            <person name="Aoki S."/>
            <person name="Ashton N."/>
            <person name="Barbazuk W.B."/>
            <person name="Barker E."/>
            <person name="Bennetzen J."/>
            <person name="Bezanilla M."/>
            <person name="Blankenship R."/>
            <person name="Cho S.H."/>
            <person name="Dutcher S."/>
            <person name="Estelle M."/>
            <person name="Fawcett J.A."/>
            <person name="Gundlach H."/>
            <person name="Hanada K."/>
            <person name="Heyl A."/>
            <person name="Hicks K.A."/>
            <person name="Hugh J."/>
            <person name="Lohr M."/>
            <person name="Mayer K."/>
            <person name="Melkozernov A."/>
            <person name="Murata T."/>
            <person name="Nelson D."/>
            <person name="Pils B."/>
            <person name="Prigge M."/>
            <person name="Reiss B."/>
            <person name="Renner T."/>
            <person name="Rombauts S."/>
            <person name="Rushton P."/>
            <person name="Sanderfoot A."/>
            <person name="Schween G."/>
            <person name="Shiu S.-H."/>
            <person name="Stueber K."/>
            <person name="Theodoulou F.L."/>
            <person name="Tu H."/>
            <person name="Van de Peer Y."/>
            <person name="Verrier P.J."/>
            <person name="Waters E."/>
            <person name="Wood A."/>
            <person name="Yang L."/>
            <person name="Cove D."/>
            <person name="Cuming A."/>
            <person name="Hasebe M."/>
            <person name="Lucas S."/>
            <person name="Mishler D.B."/>
            <person name="Reski R."/>
            <person name="Grigoriev I."/>
            <person name="Quatrano R.S."/>
            <person name="Boore J.L."/>
        </authorList>
    </citation>
    <scope>NUCLEOTIDE SEQUENCE [LARGE SCALE GENOMIC DNA]</scope>
    <source>
        <strain evidence="2 3">cv. Gransden 2004</strain>
    </source>
</reference>
<dbReference type="EMBL" id="ABEU02000006">
    <property type="protein sequence ID" value="PNR52656.1"/>
    <property type="molecule type" value="Genomic_DNA"/>
</dbReference>
<dbReference type="AlphaFoldDB" id="A0A2K1KFU4"/>